<feature type="compositionally biased region" description="Basic residues" evidence="1">
    <location>
        <begin position="15"/>
        <end position="32"/>
    </location>
</feature>
<evidence type="ECO:0000256" key="1">
    <source>
        <dbReference type="SAM" id="MobiDB-lite"/>
    </source>
</evidence>
<gene>
    <name evidence="2" type="ORF">LVIROSA_LOCUS4700</name>
</gene>
<feature type="compositionally biased region" description="Polar residues" evidence="1">
    <location>
        <begin position="1"/>
        <end position="14"/>
    </location>
</feature>
<keyword evidence="3" id="KW-1185">Reference proteome</keyword>
<dbReference type="Proteomes" id="UP001157418">
    <property type="component" value="Unassembled WGS sequence"/>
</dbReference>
<protein>
    <submittedName>
        <fullName evidence="2">Uncharacterized protein</fullName>
    </submittedName>
</protein>
<comment type="caution">
    <text evidence="2">The sequence shown here is derived from an EMBL/GenBank/DDBJ whole genome shotgun (WGS) entry which is preliminary data.</text>
</comment>
<proteinExistence type="predicted"/>
<feature type="region of interest" description="Disordered" evidence="1">
    <location>
        <begin position="1"/>
        <end position="40"/>
    </location>
</feature>
<dbReference type="InterPro" id="IPR055319">
    <property type="entry name" value="At5g58720-like"/>
</dbReference>
<organism evidence="2 3">
    <name type="scientific">Lactuca virosa</name>
    <dbReference type="NCBI Taxonomy" id="75947"/>
    <lineage>
        <taxon>Eukaryota</taxon>
        <taxon>Viridiplantae</taxon>
        <taxon>Streptophyta</taxon>
        <taxon>Embryophyta</taxon>
        <taxon>Tracheophyta</taxon>
        <taxon>Spermatophyta</taxon>
        <taxon>Magnoliopsida</taxon>
        <taxon>eudicotyledons</taxon>
        <taxon>Gunneridae</taxon>
        <taxon>Pentapetalae</taxon>
        <taxon>asterids</taxon>
        <taxon>campanulids</taxon>
        <taxon>Asterales</taxon>
        <taxon>Asteraceae</taxon>
        <taxon>Cichorioideae</taxon>
        <taxon>Cichorieae</taxon>
        <taxon>Lactucinae</taxon>
        <taxon>Lactuca</taxon>
    </lineage>
</organism>
<evidence type="ECO:0000313" key="3">
    <source>
        <dbReference type="Proteomes" id="UP001157418"/>
    </source>
</evidence>
<reference evidence="2 3" key="1">
    <citation type="submission" date="2022-01" db="EMBL/GenBank/DDBJ databases">
        <authorList>
            <person name="Xiong W."/>
            <person name="Schranz E."/>
        </authorList>
    </citation>
    <scope>NUCLEOTIDE SEQUENCE [LARGE SCALE GENOMIC DNA]</scope>
</reference>
<dbReference type="PANTHER" id="PTHR47676">
    <property type="entry name" value="OS01G0225100 PROTEIN"/>
    <property type="match status" value="1"/>
</dbReference>
<evidence type="ECO:0000313" key="2">
    <source>
        <dbReference type="EMBL" id="CAH1416974.1"/>
    </source>
</evidence>
<accession>A0AAU9LYU1</accession>
<dbReference type="AlphaFoldDB" id="A0AAU9LYU1"/>
<dbReference type="EMBL" id="CAKMRJ010000002">
    <property type="protein sequence ID" value="CAH1416974.1"/>
    <property type="molecule type" value="Genomic_DNA"/>
</dbReference>
<name>A0AAU9LYU1_9ASTR</name>
<sequence>MDFRRQSSPSSSVLRKQHRRKMKHEMKKKKQRPSASNVNETEAASMLIMSVCEEHDDGDIQSMKTINLSYQLVDNAMLFLKIHLLYYPLIGYVRELKVVTGDVMVKNAIVDFLEAENMEWKEEEENKTTLRIKIDGNKKYDVMTFKLSEQHMESTMQIVKPLLFLGAYGGSVLELKVNTGSGNLKQAVVNFLEKEKIAWKVENNATLVIKFSG</sequence>
<dbReference type="PANTHER" id="PTHR47676:SF1">
    <property type="entry name" value="SMR DOMAIN-CONTAINING PROTEIN"/>
    <property type="match status" value="1"/>
</dbReference>